<feature type="region of interest" description="Disordered" evidence="2">
    <location>
        <begin position="1425"/>
        <end position="1457"/>
    </location>
</feature>
<feature type="compositionally biased region" description="Polar residues" evidence="2">
    <location>
        <begin position="1787"/>
        <end position="1797"/>
    </location>
</feature>
<feature type="compositionally biased region" description="Polar residues" evidence="2">
    <location>
        <begin position="1766"/>
        <end position="1778"/>
    </location>
</feature>
<feature type="compositionally biased region" description="Basic residues" evidence="2">
    <location>
        <begin position="1627"/>
        <end position="1636"/>
    </location>
</feature>
<protein>
    <submittedName>
        <fullName evidence="4">Uncharacterized protein</fullName>
    </submittedName>
</protein>
<keyword evidence="5" id="KW-1185">Reference proteome</keyword>
<keyword evidence="3" id="KW-0812">Transmembrane</keyword>
<dbReference type="GeneID" id="25902601"/>
<dbReference type="GO" id="GO:0032982">
    <property type="term" value="C:myosin filament"/>
    <property type="evidence" value="ECO:0007669"/>
    <property type="project" value="TreeGrafter"/>
</dbReference>
<feature type="compositionally biased region" description="Polar residues" evidence="2">
    <location>
        <begin position="1096"/>
        <end position="1129"/>
    </location>
</feature>
<feature type="compositionally biased region" description="Polar residues" evidence="2">
    <location>
        <begin position="1197"/>
        <end position="1220"/>
    </location>
</feature>
<evidence type="ECO:0000256" key="1">
    <source>
        <dbReference type="SAM" id="Coils"/>
    </source>
</evidence>
<feature type="coiled-coil region" evidence="1">
    <location>
        <begin position="457"/>
        <end position="568"/>
    </location>
</feature>
<feature type="compositionally biased region" description="Basic and acidic residues" evidence="2">
    <location>
        <begin position="1133"/>
        <end position="1143"/>
    </location>
</feature>
<feature type="compositionally biased region" description="Polar residues" evidence="2">
    <location>
        <begin position="1145"/>
        <end position="1179"/>
    </location>
</feature>
<feature type="region of interest" description="Disordered" evidence="2">
    <location>
        <begin position="1586"/>
        <end position="1663"/>
    </location>
</feature>
<dbReference type="GO" id="GO:0005737">
    <property type="term" value="C:cytoplasm"/>
    <property type="evidence" value="ECO:0007669"/>
    <property type="project" value="TreeGrafter"/>
</dbReference>
<feature type="coiled-coil region" evidence="1">
    <location>
        <begin position="319"/>
        <end position="425"/>
    </location>
</feature>
<feature type="compositionally biased region" description="Polar residues" evidence="2">
    <location>
        <begin position="1840"/>
        <end position="1849"/>
    </location>
</feature>
<dbReference type="GO" id="GO:0051015">
    <property type="term" value="F:actin filament binding"/>
    <property type="evidence" value="ECO:0007669"/>
    <property type="project" value="TreeGrafter"/>
</dbReference>
<feature type="region of interest" description="Disordered" evidence="2">
    <location>
        <begin position="70"/>
        <end position="97"/>
    </location>
</feature>
<dbReference type="PANTHER" id="PTHR45615:SF40">
    <property type="entry name" value="MYOSIN HEAVY CHAIN, NON-MUSCLE"/>
    <property type="match status" value="1"/>
</dbReference>
<feature type="region of interest" description="Disordered" evidence="2">
    <location>
        <begin position="739"/>
        <end position="773"/>
    </location>
</feature>
<evidence type="ECO:0000256" key="2">
    <source>
        <dbReference type="SAM" id="MobiDB-lite"/>
    </source>
</evidence>
<feature type="region of interest" description="Disordered" evidence="2">
    <location>
        <begin position="1042"/>
        <end position="1222"/>
    </location>
</feature>
<feature type="coiled-coil region" evidence="1">
    <location>
        <begin position="236"/>
        <end position="295"/>
    </location>
</feature>
<sequence>MDPPEAVLQSVANGLGAERTLMANNKPTMDPIDQSQLAVSMEKQAHPDNPPTEEIVHIYTGLNAETVADSEGSLDTKTSAGAHAGSDAHVTRVSSDNALTTSRPVAGLHSLIGSSSSELSRALASTASCVILSGQEDANGSAVATVGYAEHACEECQRLKTECERLKVEQTAVYAKCLRLRARIVDTGTMLGVVDKQKVKIRTQAATIKTQATKLEKAMKANPLLVDQVKLHKKEIEAQKRSNTALLAVIKEYEEKMTGLDANTGNASSELQTRCNQLEDTIKQKDDAMRAKEAHIRQLTAAATDTENMVKKESVLGVRKELKAAKEETARHMADLNKAHKLQDKSEKELGKLREEIVKLKENVKEIKEEARQHKEERKVLLLEKKKFEKEKEKVSFHKSLQEANSKLEREVIKYQSDANTLREKLRLANAAALATSEGQETSAHDSGKVAAMTETHAALKSKVGNLETTIAVLTEEIDPHQVTIAKSIEERHSAAAANEELQSRYNELSHEFNALVDRDPVSTASRDGLVDSDGHRKPDVLALKRIIMELETQCTRLTAQVAELKYEATGSKHRGDEVDMWQLDRGDVMVNPPPPATHHTHVNKHITDRAHSESHGVDSELLDMDLDLHRHALRQPHQSIGIIGSGHADPQSGVKLQVESPSSDESNRAHHVTLLSSIAGASPSKHTEKMTPKAPTSMQEYHHMHPEHMLSPISPLGAAILPLHTPVAAQPVQSPALKANSGLQTHTSMRSHASKNNSLHHHDTSGDGDKRMRRVSFATDDGLDLTSEDELSHSESNMDAVTASRTQPMPADNDAYTDADDGQVAWTTVAIDLSSNRGGAATVLDAETERVVGAEKHIPTAFTNLDNGIRMHEPSPSVPMSHHEFKLRHPSVAVAISPMPPMCASPRKPLREESVRISGAVSLRSDTRVPTSRNADSQNVSVRIPKEAGVRKSNSKAARGKRTNKSIKAKAIKAAMAKVVEEEQAMMLLKKQPQADTTSQQNHANTVLSRSVVEGVQHIPLSHKQMGAHTIAMNTEDGTHAHANADNVQPTRPTPKPRPVPKPRPKAMVLRPVVLTEKPVPKPRPRPAARPQDAMCSTSLAYGNSNTQKRNGTDSQTQQAVQGSSTSVYPDIHTRKRDEPRTPSRASSQKQVVPWSESANLETETITTSVGETPQTDSKAPKTYGAKSASREKHAQINSTSTARADTESGTRSPKQASGVSVDMTYKASTSQNATPALLLRELSHLSDEHTVDHSGVGKPASENHTSVQEELPCGREPQSPRIQQTDPATPIPEHSEAQHVPGSSMPAVSRDAVMSSPSRANQKRTYEAAETTLTSFTALTSAMPPASLLDRTDGEKNIGVRLAGDVDEIATEDVGQRRNPRKRAKRALGRSDSPHAAGAHSAVEGTEAGVQNIDTQRRVYGQTEENLPSNTPPGAESAACDTSRNSRIKNSRGTSHINSLARSRMELSIQSYMSVGAHQLGSSGSRRRRVHAQAQAHSVVRGLAVSRLREVYSDKSLQVRVDVRTLLNKAQQAMYPSVFNKALTELKHLLTAQGATGWVALETELLSSWLSSARVAARTVCNGQASSPVPVKTHTKHREPKTHTPSSTENGGTLGERGPGVLSPRRTRSCRKNRVTSSSVEDSSAQRRAHESDSEDEMRLDVEPETVAEQVCGCSQDWCACAVLRDVSVDDAWLAKEPVSETDDRLARLATHLSEYYQASFGEIERVNMDEDYDTITVGDNRTSDVALASEIVSALVADVPTHSYSERVSSQNGEQQVEADKLQTNDQNENSPNNPRKGCFTSDWMHGLLASLAEHVHTQAVHASRGLSIPESPTGGPHTSTRNAQGVQRDEETVQASDVVDSDAEALEDLTDLHTSAALSSLYTVLSVTDAVSPQPAYTLCSDLVMSTRVHPSVCAVLFTYISRAVPSLLRVEQSTQKSNASVEKDMNGTVDAADVIVVDLNDQTIVSTTLQCALSTRLADTGFGTGDSTGQTVKERAAANDKHKNGIRADHAGTPEQASRLSVGKLKHIFAHSRLAHMRLVTHRGWLDIRSAAQMTEECVEWCMAHLGVCEDSNPRGESSVEGEATENRIFFNQVYNAGNDSPLVVFDDPMMVAGPLFLLRVLFKTIADANNTHAYRYFYENVARVCVDSYSQYRAARLGPGVGVAAILILGVGGATFRAKCLSAKDRKMRQVLLDLLSTVIHLNDPDPVDVLADTAVLCGGT</sequence>
<feature type="region of interest" description="Disordered" evidence="2">
    <location>
        <begin position="642"/>
        <end position="700"/>
    </location>
</feature>
<dbReference type="Proteomes" id="UP000054560">
    <property type="component" value="Unassembled WGS sequence"/>
</dbReference>
<feature type="compositionally biased region" description="Basic and acidic residues" evidence="2">
    <location>
        <begin position="761"/>
        <end position="771"/>
    </location>
</feature>
<feature type="region of interest" description="Disordered" evidence="2">
    <location>
        <begin position="1373"/>
        <end position="1413"/>
    </location>
</feature>
<name>A0A0L0GBU5_9EUKA</name>
<feature type="compositionally biased region" description="Basic and acidic residues" evidence="2">
    <location>
        <begin position="1646"/>
        <end position="1663"/>
    </location>
</feature>
<feature type="transmembrane region" description="Helical" evidence="3">
    <location>
        <begin position="2163"/>
        <end position="2184"/>
    </location>
</feature>
<accession>A0A0L0GBU5</accession>
<proteinExistence type="predicted"/>
<feature type="compositionally biased region" description="Basic residues" evidence="2">
    <location>
        <begin position="1380"/>
        <end position="1390"/>
    </location>
</feature>
<keyword evidence="3" id="KW-0472">Membrane</keyword>
<keyword evidence="3" id="KW-1133">Transmembrane helix</keyword>
<keyword evidence="1" id="KW-0175">Coiled coil</keyword>
<feature type="region of interest" description="Disordered" evidence="2">
    <location>
        <begin position="1766"/>
        <end position="1802"/>
    </location>
</feature>
<gene>
    <name evidence="4" type="ORF">SARC_02097</name>
</gene>
<organism evidence="4 5">
    <name type="scientific">Sphaeroforma arctica JP610</name>
    <dbReference type="NCBI Taxonomy" id="667725"/>
    <lineage>
        <taxon>Eukaryota</taxon>
        <taxon>Ichthyosporea</taxon>
        <taxon>Ichthyophonida</taxon>
        <taxon>Sphaeroforma</taxon>
    </lineage>
</organism>
<feature type="compositionally biased region" description="Polar residues" evidence="2">
    <location>
        <begin position="742"/>
        <end position="758"/>
    </location>
</feature>
<evidence type="ECO:0000313" key="5">
    <source>
        <dbReference type="Proteomes" id="UP000054560"/>
    </source>
</evidence>
<feature type="region of interest" description="Disordered" evidence="2">
    <location>
        <begin position="1829"/>
        <end position="1859"/>
    </location>
</feature>
<dbReference type="GO" id="GO:0016460">
    <property type="term" value="C:myosin II complex"/>
    <property type="evidence" value="ECO:0007669"/>
    <property type="project" value="TreeGrafter"/>
</dbReference>
<reference evidence="4 5" key="1">
    <citation type="submission" date="2011-02" db="EMBL/GenBank/DDBJ databases">
        <title>The Genome Sequence of Sphaeroforma arctica JP610.</title>
        <authorList>
            <consortium name="The Broad Institute Genome Sequencing Platform"/>
            <person name="Russ C."/>
            <person name="Cuomo C."/>
            <person name="Young S.K."/>
            <person name="Zeng Q."/>
            <person name="Gargeya S."/>
            <person name="Alvarado L."/>
            <person name="Berlin A."/>
            <person name="Chapman S.B."/>
            <person name="Chen Z."/>
            <person name="Freedman E."/>
            <person name="Gellesch M."/>
            <person name="Goldberg J."/>
            <person name="Griggs A."/>
            <person name="Gujja S."/>
            <person name="Heilman E."/>
            <person name="Heiman D."/>
            <person name="Howarth C."/>
            <person name="Mehta T."/>
            <person name="Neiman D."/>
            <person name="Pearson M."/>
            <person name="Roberts A."/>
            <person name="Saif S."/>
            <person name="Shea T."/>
            <person name="Shenoy N."/>
            <person name="Sisk P."/>
            <person name="Stolte C."/>
            <person name="Sykes S."/>
            <person name="White J."/>
            <person name="Yandava C."/>
            <person name="Burger G."/>
            <person name="Gray M.W."/>
            <person name="Holland P.W.H."/>
            <person name="King N."/>
            <person name="Lang F.B.F."/>
            <person name="Roger A.J."/>
            <person name="Ruiz-Trillo I."/>
            <person name="Haas B."/>
            <person name="Nusbaum C."/>
            <person name="Birren B."/>
        </authorList>
    </citation>
    <scope>NUCLEOTIDE SEQUENCE [LARGE SCALE GENOMIC DNA]</scope>
    <source>
        <strain evidence="4 5">JP610</strain>
    </source>
</reference>
<evidence type="ECO:0000256" key="3">
    <source>
        <dbReference type="SAM" id="Phobius"/>
    </source>
</evidence>
<dbReference type="RefSeq" id="XP_014159625.1">
    <property type="nucleotide sequence ID" value="XM_014304150.1"/>
</dbReference>
<dbReference type="GO" id="GO:0000146">
    <property type="term" value="F:microfilament motor activity"/>
    <property type="evidence" value="ECO:0007669"/>
    <property type="project" value="TreeGrafter"/>
</dbReference>
<evidence type="ECO:0000313" key="4">
    <source>
        <dbReference type="EMBL" id="KNC85723.1"/>
    </source>
</evidence>
<feature type="region of interest" description="Disordered" evidence="2">
    <location>
        <begin position="1251"/>
        <end position="1328"/>
    </location>
</feature>
<dbReference type="EMBL" id="KQ241687">
    <property type="protein sequence ID" value="KNC85723.1"/>
    <property type="molecule type" value="Genomic_DNA"/>
</dbReference>
<dbReference type="PANTHER" id="PTHR45615">
    <property type="entry name" value="MYOSIN HEAVY CHAIN, NON-MUSCLE"/>
    <property type="match status" value="1"/>
</dbReference>